<gene>
    <name evidence="3" type="ORF">DPX16_15822</name>
</gene>
<feature type="region of interest" description="Disordered" evidence="1">
    <location>
        <begin position="19"/>
        <end position="51"/>
    </location>
</feature>
<dbReference type="Proteomes" id="UP000281406">
    <property type="component" value="Unassembled WGS sequence"/>
</dbReference>
<feature type="domain" description="DUF4939" evidence="2">
    <location>
        <begin position="44"/>
        <end position="127"/>
    </location>
</feature>
<evidence type="ECO:0000259" key="2">
    <source>
        <dbReference type="Pfam" id="PF16297"/>
    </source>
</evidence>
<organism evidence="3 4">
    <name type="scientific">Anabarilius grahami</name>
    <name type="common">Kanglang fish</name>
    <name type="synonym">Barilius grahami</name>
    <dbReference type="NCBI Taxonomy" id="495550"/>
    <lineage>
        <taxon>Eukaryota</taxon>
        <taxon>Metazoa</taxon>
        <taxon>Chordata</taxon>
        <taxon>Craniata</taxon>
        <taxon>Vertebrata</taxon>
        <taxon>Euteleostomi</taxon>
        <taxon>Actinopterygii</taxon>
        <taxon>Neopterygii</taxon>
        <taxon>Teleostei</taxon>
        <taxon>Ostariophysi</taxon>
        <taxon>Cypriniformes</taxon>
        <taxon>Xenocyprididae</taxon>
        <taxon>Xenocypridinae</taxon>
        <taxon>Xenocypridinae incertae sedis</taxon>
        <taxon>Anabarilius</taxon>
    </lineage>
</organism>
<dbReference type="AlphaFoldDB" id="A0A3N0YTH8"/>
<proteinExistence type="predicted"/>
<reference evidence="3 4" key="1">
    <citation type="submission" date="2018-10" db="EMBL/GenBank/DDBJ databases">
        <title>Genome assembly for a Yunnan-Guizhou Plateau 3E fish, Anabarilius grahami (Regan), and its evolutionary and genetic applications.</title>
        <authorList>
            <person name="Jiang W."/>
        </authorList>
    </citation>
    <scope>NUCLEOTIDE SEQUENCE [LARGE SCALE GENOMIC DNA]</scope>
    <source>
        <strain evidence="3">AG-KIZ</strain>
        <tissue evidence="3">Muscle</tissue>
    </source>
</reference>
<sequence length="181" mass="19619">MSTPDPFQDLVDVLRRTLTSTSTPTPPANTSAFPAASPSPPTIASPMAKPAPFSGSAEDCNGFLLQCSLVLEMQPYAYPDDKSKVAFIISQLNGKALRWAEPLWTQDNPVVQSLSSFTTHFKEVFGKPAWDSSIAVSRRAPGPVAISIRQPESVSQPESANDLMQIEGSRLSSAERQRRLT</sequence>
<dbReference type="Pfam" id="PF16297">
    <property type="entry name" value="DUF4939"/>
    <property type="match status" value="1"/>
</dbReference>
<dbReference type="OrthoDB" id="8963439at2759"/>
<accession>A0A3N0YTH8</accession>
<feature type="region of interest" description="Disordered" evidence="1">
    <location>
        <begin position="149"/>
        <end position="181"/>
    </location>
</feature>
<feature type="compositionally biased region" description="Low complexity" evidence="1">
    <location>
        <begin position="19"/>
        <end position="36"/>
    </location>
</feature>
<evidence type="ECO:0000256" key="1">
    <source>
        <dbReference type="SAM" id="MobiDB-lite"/>
    </source>
</evidence>
<comment type="caution">
    <text evidence="3">The sequence shown here is derived from an EMBL/GenBank/DDBJ whole genome shotgun (WGS) entry which is preliminary data.</text>
</comment>
<evidence type="ECO:0000313" key="3">
    <source>
        <dbReference type="EMBL" id="ROL49496.1"/>
    </source>
</evidence>
<dbReference type="InterPro" id="IPR032549">
    <property type="entry name" value="DUF4939"/>
</dbReference>
<evidence type="ECO:0000313" key="4">
    <source>
        <dbReference type="Proteomes" id="UP000281406"/>
    </source>
</evidence>
<feature type="compositionally biased region" description="Polar residues" evidence="1">
    <location>
        <begin position="150"/>
        <end position="159"/>
    </location>
</feature>
<keyword evidence="4" id="KW-1185">Reference proteome</keyword>
<name>A0A3N0YTH8_ANAGA</name>
<protein>
    <submittedName>
        <fullName evidence="3">Retrotransposon Gag-like protein 6</fullName>
    </submittedName>
</protein>
<dbReference type="EMBL" id="RJVU01026577">
    <property type="protein sequence ID" value="ROL49496.1"/>
    <property type="molecule type" value="Genomic_DNA"/>
</dbReference>